<comment type="caution">
    <text evidence="2">The sequence shown here is derived from an EMBL/GenBank/DDBJ whole genome shotgun (WGS) entry which is preliminary data.</text>
</comment>
<feature type="transmembrane region" description="Helical" evidence="1">
    <location>
        <begin position="20"/>
        <end position="48"/>
    </location>
</feature>
<dbReference type="EMBL" id="JAOPJZ010000005">
    <property type="protein sequence ID" value="MCU4752129.1"/>
    <property type="molecule type" value="Genomic_DNA"/>
</dbReference>
<name>A0AAP2Z7F6_9EURY</name>
<dbReference type="InterPro" id="IPR055941">
    <property type="entry name" value="DUF7519"/>
</dbReference>
<dbReference type="AlphaFoldDB" id="A0AAP2Z7F6"/>
<keyword evidence="3" id="KW-1185">Reference proteome</keyword>
<protein>
    <submittedName>
        <fullName evidence="2">Uncharacterized protein</fullName>
    </submittedName>
</protein>
<evidence type="ECO:0000313" key="2">
    <source>
        <dbReference type="EMBL" id="MCU4752129.1"/>
    </source>
</evidence>
<evidence type="ECO:0000313" key="3">
    <source>
        <dbReference type="Proteomes" id="UP001321047"/>
    </source>
</evidence>
<accession>A0AAP2Z7F6</accession>
<keyword evidence="1" id="KW-0472">Membrane</keyword>
<feature type="transmembrane region" description="Helical" evidence="1">
    <location>
        <begin position="55"/>
        <end position="76"/>
    </location>
</feature>
<sequence>MMELTRKPTRQNTVASITGAVVALVVIGSGSPAGGLFGLVGLGLLALGLHRGARLAVDFGGGVLFIGVILGGLQGLSPEATVIGAVGTLLAWDLANSAVELGEQLGRETKTDRLEAVHIVTSLAVGLLSATLGYGVFIFSGAGYSLGVAVLLILAVVFLIAGLRSSEPAAA</sequence>
<evidence type="ECO:0000256" key="1">
    <source>
        <dbReference type="SAM" id="Phobius"/>
    </source>
</evidence>
<feature type="transmembrane region" description="Helical" evidence="1">
    <location>
        <begin position="143"/>
        <end position="163"/>
    </location>
</feature>
<dbReference type="Proteomes" id="UP001321047">
    <property type="component" value="Unassembled WGS sequence"/>
</dbReference>
<organism evidence="2 3">
    <name type="scientific">Natronosalvus hydrolyticus</name>
    <dbReference type="NCBI Taxonomy" id="2979988"/>
    <lineage>
        <taxon>Archaea</taxon>
        <taxon>Methanobacteriati</taxon>
        <taxon>Methanobacteriota</taxon>
        <taxon>Stenosarchaea group</taxon>
        <taxon>Halobacteria</taxon>
        <taxon>Halobacteriales</taxon>
        <taxon>Natrialbaceae</taxon>
        <taxon>Natronosalvus</taxon>
    </lineage>
</organism>
<dbReference type="Pfam" id="PF24363">
    <property type="entry name" value="DUF7519"/>
    <property type="match status" value="1"/>
</dbReference>
<proteinExistence type="predicted"/>
<gene>
    <name evidence="2" type="ORF">OB919_09060</name>
</gene>
<keyword evidence="1" id="KW-1133">Transmembrane helix</keyword>
<reference evidence="2 3" key="1">
    <citation type="submission" date="2022-09" db="EMBL/GenBank/DDBJ databases">
        <title>Enrichment on poylsaccharides allowed isolation of novel metabolic and taxonomic groups of Haloarchaea.</title>
        <authorList>
            <person name="Sorokin D.Y."/>
            <person name="Elcheninov A.G."/>
            <person name="Khizhniak T.V."/>
            <person name="Kolganova T.V."/>
            <person name="Kublanov I.V."/>
        </authorList>
    </citation>
    <scope>NUCLEOTIDE SEQUENCE [LARGE SCALE GENOMIC DNA]</scope>
    <source>
        <strain evidence="2 3">AArc-curdl1</strain>
    </source>
</reference>
<feature type="transmembrane region" description="Helical" evidence="1">
    <location>
        <begin position="114"/>
        <end position="137"/>
    </location>
</feature>
<keyword evidence="1" id="KW-0812">Transmembrane</keyword>
<dbReference type="RefSeq" id="WP_342808467.1">
    <property type="nucleotide sequence ID" value="NZ_JAOPJZ010000005.1"/>
</dbReference>